<feature type="region of interest" description="Disordered" evidence="2">
    <location>
        <begin position="1"/>
        <end position="47"/>
    </location>
</feature>
<evidence type="ECO:0000256" key="2">
    <source>
        <dbReference type="SAM" id="MobiDB-lite"/>
    </source>
</evidence>
<dbReference type="KEGG" id="hba:Hbal_0071"/>
<dbReference type="AlphaFoldDB" id="C6XKH5"/>
<dbReference type="eggNOG" id="COG4223">
    <property type="taxonomic scope" value="Bacteria"/>
</dbReference>
<gene>
    <name evidence="3" type="ordered locus">Hbal_0071</name>
</gene>
<keyword evidence="1" id="KW-0175">Coiled coil</keyword>
<feature type="coiled-coil region" evidence="1">
    <location>
        <begin position="266"/>
        <end position="328"/>
    </location>
</feature>
<organism evidence="3 4">
    <name type="scientific">Hirschia baltica (strain ATCC 49814 / DSM 5838 / IFAM 1418)</name>
    <dbReference type="NCBI Taxonomy" id="582402"/>
    <lineage>
        <taxon>Bacteria</taxon>
        <taxon>Pseudomonadati</taxon>
        <taxon>Pseudomonadota</taxon>
        <taxon>Alphaproteobacteria</taxon>
        <taxon>Hyphomonadales</taxon>
        <taxon>Hyphomonadaceae</taxon>
        <taxon>Hirschia</taxon>
    </lineage>
</organism>
<evidence type="ECO:0000256" key="1">
    <source>
        <dbReference type="SAM" id="Coils"/>
    </source>
</evidence>
<name>C6XKH5_HIRBI</name>
<feature type="compositionally biased region" description="Polar residues" evidence="2">
    <location>
        <begin position="24"/>
        <end position="37"/>
    </location>
</feature>
<dbReference type="Proteomes" id="UP000002745">
    <property type="component" value="Chromosome"/>
</dbReference>
<dbReference type="EMBL" id="CP001678">
    <property type="protein sequence ID" value="ACT57773.1"/>
    <property type="molecule type" value="Genomic_DNA"/>
</dbReference>
<feature type="region of interest" description="Disordered" evidence="2">
    <location>
        <begin position="187"/>
        <end position="221"/>
    </location>
</feature>
<dbReference type="STRING" id="582402.Hbal_0071"/>
<keyword evidence="4" id="KW-1185">Reference proteome</keyword>
<feature type="compositionally biased region" description="Polar residues" evidence="2">
    <location>
        <begin position="518"/>
        <end position="533"/>
    </location>
</feature>
<sequence>MIEMNDTSDSKNNNSDGPDDKTQPETASPVSENTPSSAKDPIDAEFDNVIVDDKTPFEPRETVEKSGPGWGALLTTGAFSAIIGAAISMVATGSSGMDTAKFAPAEVKNQIVKVETLQNDLNDRVQKITGSISELEAKQTSSIASVNAILDERIESEISMREELSLLTSNLELFLNDASITAEPETNAETALTETQNGSETAPNADTETTETVASDTSPTQPSRLAALRSLITRMDVLESHLAASGGDEDGIASTNLPNQLSSEDISTLTQRLNKVEAAEASLKKAMQARSDAIRALNLGLTQTQKAVKSVEADIEELRSEKITASAKAQLERSSLEQSQASISSASIAMTKLEAKSSRGKPFFQAWTDLSQAMPNNDNVKQLENIARRGVPSIEQLSSAFKEMEASLVKKASASQENDGWDWARNALGGVVSVKRTEGEKIDNAGRLQNISNALKASKMDEVVQNAKDIDGPLALEIEDWLEGAQRRLAFDQLSDAIKKDILEQVGVIMPPEGLETDTISPEPTPETANKTVASEEGQ</sequence>
<evidence type="ECO:0000313" key="3">
    <source>
        <dbReference type="EMBL" id="ACT57773.1"/>
    </source>
</evidence>
<protein>
    <submittedName>
        <fullName evidence="3">Uncharacterized protein</fullName>
    </submittedName>
</protein>
<dbReference type="HOGENOM" id="CLU_505058_0_0_5"/>
<accession>C6XKH5</accession>
<feature type="compositionally biased region" description="Low complexity" evidence="2">
    <location>
        <begin position="1"/>
        <end position="16"/>
    </location>
</feature>
<proteinExistence type="predicted"/>
<reference evidence="4" key="1">
    <citation type="journal article" date="2011" name="J. Bacteriol.">
        <title>Genome sequences of eight morphologically diverse alphaproteobacteria.</title>
        <authorList>
            <consortium name="US DOE Joint Genome Institute"/>
            <person name="Brown P.J."/>
            <person name="Kysela D.T."/>
            <person name="Buechlein A."/>
            <person name="Hemmerich C."/>
            <person name="Brun Y.V."/>
        </authorList>
    </citation>
    <scope>NUCLEOTIDE SEQUENCE [LARGE SCALE GENOMIC DNA]</scope>
    <source>
        <strain evidence="4">ATCC 49814 / DSM 5838 / IFAM 1418</strain>
    </source>
</reference>
<evidence type="ECO:0000313" key="4">
    <source>
        <dbReference type="Proteomes" id="UP000002745"/>
    </source>
</evidence>
<feature type="region of interest" description="Disordered" evidence="2">
    <location>
        <begin position="511"/>
        <end position="539"/>
    </location>
</feature>